<accession>A0A9P7XSP3</accession>
<evidence type="ECO:0000313" key="2">
    <source>
        <dbReference type="Proteomes" id="UP000707451"/>
    </source>
</evidence>
<organism evidence="1 2">
    <name type="scientific">Linnemannia hyalina</name>
    <dbReference type="NCBI Taxonomy" id="64524"/>
    <lineage>
        <taxon>Eukaryota</taxon>
        <taxon>Fungi</taxon>
        <taxon>Fungi incertae sedis</taxon>
        <taxon>Mucoromycota</taxon>
        <taxon>Mortierellomycotina</taxon>
        <taxon>Mortierellomycetes</taxon>
        <taxon>Mortierellales</taxon>
        <taxon>Mortierellaceae</taxon>
        <taxon>Linnemannia</taxon>
    </lineage>
</organism>
<protein>
    <submittedName>
        <fullName evidence="1">Uncharacterized protein</fullName>
    </submittedName>
</protein>
<name>A0A9P7XSP3_9FUNG</name>
<comment type="caution">
    <text evidence="1">The sequence shown here is derived from an EMBL/GenBank/DDBJ whole genome shotgun (WGS) entry which is preliminary data.</text>
</comment>
<dbReference type="Proteomes" id="UP000707451">
    <property type="component" value="Unassembled WGS sequence"/>
</dbReference>
<reference evidence="1" key="1">
    <citation type="submission" date="2021-06" db="EMBL/GenBank/DDBJ databases">
        <title>Genome Sequence of Mortierella hyaline Strain SCG-10, a Cold-Adapted, Nitrate-Reducing Fungus Isolated from Soil in Minnesota, USA.</title>
        <authorList>
            <person name="Aldossari N."/>
        </authorList>
    </citation>
    <scope>NUCLEOTIDE SEQUENCE</scope>
    <source>
        <strain evidence="1">SCG-10</strain>
    </source>
</reference>
<dbReference type="OrthoDB" id="2351726at2759"/>
<dbReference type="EMBL" id="JAHRHY010000012">
    <property type="protein sequence ID" value="KAG9065011.1"/>
    <property type="molecule type" value="Genomic_DNA"/>
</dbReference>
<evidence type="ECO:0000313" key="1">
    <source>
        <dbReference type="EMBL" id="KAG9065011.1"/>
    </source>
</evidence>
<keyword evidence="2" id="KW-1185">Reference proteome</keyword>
<proteinExistence type="predicted"/>
<gene>
    <name evidence="1" type="ORF">KI688_002330</name>
</gene>
<sequence>MSDDLENLKRWVAGQPPLGAPRTPLPKVPVSDNTEMVAQPFYFNVSATGAKGVELFRNPANHADAAATVMTYSGTKAKFIPALGLKDQAVHFNDYLTRIGTFPGFVTVKSEETGQNVTSQDVNIMIDQIKAAYTGFATADLNGIVDSVQKMANSILNKSSKESDKAVFSQDTIYKEDNNNYITIFYAHLDMKETTSGKKTYIEQTYRIFRTVIRVNATYLVTFAEELATMLGDGGLGDWDAQSSSPTGDKLSCFETNFKKTPKEV</sequence>
<dbReference type="AlphaFoldDB" id="A0A9P7XSP3"/>